<comment type="caution">
    <text evidence="2">The sequence shown here is derived from an EMBL/GenBank/DDBJ whole genome shotgun (WGS) entry which is preliminary data.</text>
</comment>
<gene>
    <name evidence="2" type="ORF">S03H2_61431</name>
</gene>
<organism evidence="2">
    <name type="scientific">marine sediment metagenome</name>
    <dbReference type="NCBI Taxonomy" id="412755"/>
    <lineage>
        <taxon>unclassified sequences</taxon>
        <taxon>metagenomes</taxon>
        <taxon>ecological metagenomes</taxon>
    </lineage>
</organism>
<name>X1JQ08_9ZZZZ</name>
<reference evidence="2" key="1">
    <citation type="journal article" date="2014" name="Front. Microbiol.">
        <title>High frequency of phylogenetically diverse reductive dehalogenase-homologous genes in deep subseafloor sedimentary metagenomes.</title>
        <authorList>
            <person name="Kawai M."/>
            <person name="Futagami T."/>
            <person name="Toyoda A."/>
            <person name="Takaki Y."/>
            <person name="Nishi S."/>
            <person name="Hori S."/>
            <person name="Arai W."/>
            <person name="Tsubouchi T."/>
            <person name="Morono Y."/>
            <person name="Uchiyama I."/>
            <person name="Ito T."/>
            <person name="Fujiyama A."/>
            <person name="Inagaki F."/>
            <person name="Takami H."/>
        </authorList>
    </citation>
    <scope>NUCLEOTIDE SEQUENCE</scope>
    <source>
        <strain evidence="2">Expedition CK06-06</strain>
    </source>
</reference>
<sequence length="35" mass="3996">MGKGVIILLLIVIVFLVAAWYFEYLNVDALIEDIQ</sequence>
<feature type="non-terminal residue" evidence="2">
    <location>
        <position position="35"/>
    </location>
</feature>
<accession>X1JQ08</accession>
<evidence type="ECO:0000256" key="1">
    <source>
        <dbReference type="SAM" id="Phobius"/>
    </source>
</evidence>
<keyword evidence="1" id="KW-0812">Transmembrane</keyword>
<protein>
    <submittedName>
        <fullName evidence="2">Uncharacterized protein</fullName>
    </submittedName>
</protein>
<evidence type="ECO:0000313" key="2">
    <source>
        <dbReference type="EMBL" id="GAH83495.1"/>
    </source>
</evidence>
<keyword evidence="1" id="KW-1133">Transmembrane helix</keyword>
<keyword evidence="1" id="KW-0472">Membrane</keyword>
<dbReference type="AlphaFoldDB" id="X1JQ08"/>
<proteinExistence type="predicted"/>
<feature type="transmembrane region" description="Helical" evidence="1">
    <location>
        <begin position="5"/>
        <end position="22"/>
    </location>
</feature>
<dbReference type="EMBL" id="BARU01039657">
    <property type="protein sequence ID" value="GAH83495.1"/>
    <property type="molecule type" value="Genomic_DNA"/>
</dbReference>